<dbReference type="Proteomes" id="UP001597340">
    <property type="component" value="Unassembled WGS sequence"/>
</dbReference>
<organism evidence="3 4">
    <name type="scientific">Paenibacillus farraposensis</name>
    <dbReference type="NCBI Taxonomy" id="2807095"/>
    <lineage>
        <taxon>Bacteria</taxon>
        <taxon>Bacillati</taxon>
        <taxon>Bacillota</taxon>
        <taxon>Bacilli</taxon>
        <taxon>Bacillales</taxon>
        <taxon>Paenibacillaceae</taxon>
        <taxon>Paenibacillus</taxon>
    </lineage>
</organism>
<dbReference type="InterPro" id="IPR025827">
    <property type="entry name" value="Zn_ribbon_recom_dom"/>
</dbReference>
<feature type="domain" description="Recombinase" evidence="2">
    <location>
        <begin position="130"/>
        <end position="261"/>
    </location>
</feature>
<evidence type="ECO:0000313" key="3">
    <source>
        <dbReference type="EMBL" id="MFD1464223.1"/>
    </source>
</evidence>
<dbReference type="PROSITE" id="PS51737">
    <property type="entry name" value="RECOMBINASE_DNA_BIND"/>
    <property type="match status" value="1"/>
</dbReference>
<reference evidence="4" key="1">
    <citation type="journal article" date="2019" name="Int. J. Syst. Evol. Microbiol.">
        <title>The Global Catalogue of Microorganisms (GCM) 10K type strain sequencing project: providing services to taxonomists for standard genome sequencing and annotation.</title>
        <authorList>
            <consortium name="The Broad Institute Genomics Platform"/>
            <consortium name="The Broad Institute Genome Sequencing Center for Infectious Disease"/>
            <person name="Wu L."/>
            <person name="Ma J."/>
        </authorList>
    </citation>
    <scope>NUCLEOTIDE SEQUENCE [LARGE SCALE GENOMIC DNA]</scope>
    <source>
        <strain evidence="4">CCM 9147</strain>
    </source>
</reference>
<dbReference type="InterPro" id="IPR011109">
    <property type="entry name" value="DNA_bind_recombinase_dom"/>
</dbReference>
<sequence length="484" mass="56185">MRQYAKKEGYHIYKEYKDEGISGKSVENRPDLKQMREDAKKGLFQQVTVWKINRISRKQLDLLMIVDELKKHGVAFRSYTEQFETETPMGQFALQMMGAVAELERNQIVDNVKMGMKQRARQGKWNGGVVLGYDVVEVKGSTQRKRKETKLAVNDKEASLVRRIFEYYASGKGLKAITNELNHLGYKSKHGKPFSVNTIKTILSNPLYIGKIRFNKQEDWNIKRRKGSNNNPIIAEGEHEAIITDELWEQVQSRYGTANKYHNRVFFGSFPFTGVLRCPQCGHGMVAQRATRKRANGERYYTLYYQCGQFANKGSAVCRANSIRADYVEPEILRRIQEFVNQPQLIEDVMNRLNGKQKVDKGALIDELKQIDKEISDLARKKSKYFKLYEEDMLEVHLLKERVGELAEQETALLKRKSDIENMLNSEDDDKSMDLARIREILGEFTLLFDQMSNERKKQLVHALISHITVNDDRKINKIELKLI</sequence>
<dbReference type="SMART" id="SM00857">
    <property type="entry name" value="Resolvase"/>
    <property type="match status" value="1"/>
</dbReference>
<proteinExistence type="predicted"/>
<evidence type="ECO:0000259" key="2">
    <source>
        <dbReference type="PROSITE" id="PS51737"/>
    </source>
</evidence>
<accession>A0ABW4DKD5</accession>
<name>A0ABW4DKD5_9BACL</name>
<dbReference type="Pfam" id="PF07508">
    <property type="entry name" value="Recombinase"/>
    <property type="match status" value="1"/>
</dbReference>
<keyword evidence="4" id="KW-1185">Reference proteome</keyword>
<dbReference type="Pfam" id="PF13408">
    <property type="entry name" value="Zn_ribbon_recom"/>
    <property type="match status" value="1"/>
</dbReference>
<gene>
    <name evidence="3" type="ORF">ACFQ5D_23510</name>
</gene>
<dbReference type="RefSeq" id="WP_229522968.1">
    <property type="nucleotide sequence ID" value="NZ_JAFFQR010000011.1"/>
</dbReference>
<comment type="caution">
    <text evidence="3">The sequence shown here is derived from an EMBL/GenBank/DDBJ whole genome shotgun (WGS) entry which is preliminary data.</text>
</comment>
<dbReference type="InterPro" id="IPR050639">
    <property type="entry name" value="SSR_resolvase"/>
</dbReference>
<dbReference type="Gene3D" id="3.90.1750.20">
    <property type="entry name" value="Putative Large Serine Recombinase, Chain B, Domain 2"/>
    <property type="match status" value="1"/>
</dbReference>
<evidence type="ECO:0000259" key="1">
    <source>
        <dbReference type="PROSITE" id="PS51736"/>
    </source>
</evidence>
<dbReference type="PANTHER" id="PTHR30461">
    <property type="entry name" value="DNA-INVERTASE FROM LAMBDOID PROPHAGE"/>
    <property type="match status" value="1"/>
</dbReference>
<dbReference type="EMBL" id="JBHTNZ010000091">
    <property type="protein sequence ID" value="MFD1464223.1"/>
    <property type="molecule type" value="Genomic_DNA"/>
</dbReference>
<feature type="domain" description="Resolvase/invertase-type recombinase catalytic" evidence="1">
    <location>
        <begin position="1"/>
        <end position="123"/>
    </location>
</feature>
<evidence type="ECO:0000313" key="4">
    <source>
        <dbReference type="Proteomes" id="UP001597340"/>
    </source>
</evidence>
<dbReference type="InterPro" id="IPR036162">
    <property type="entry name" value="Resolvase-like_N_sf"/>
</dbReference>
<dbReference type="InterPro" id="IPR006119">
    <property type="entry name" value="Resolv_N"/>
</dbReference>
<dbReference type="PANTHER" id="PTHR30461:SF23">
    <property type="entry name" value="DNA RECOMBINASE-RELATED"/>
    <property type="match status" value="1"/>
</dbReference>
<dbReference type="InterPro" id="IPR038109">
    <property type="entry name" value="DNA_bind_recomb_sf"/>
</dbReference>
<dbReference type="Pfam" id="PF00239">
    <property type="entry name" value="Resolvase"/>
    <property type="match status" value="1"/>
</dbReference>
<dbReference type="PROSITE" id="PS51736">
    <property type="entry name" value="RECOMBINASES_3"/>
    <property type="match status" value="1"/>
</dbReference>
<dbReference type="SUPFAM" id="SSF53041">
    <property type="entry name" value="Resolvase-like"/>
    <property type="match status" value="1"/>
</dbReference>
<protein>
    <submittedName>
        <fullName evidence="3">Recombinase family protein</fullName>
    </submittedName>
</protein>
<dbReference type="CDD" id="cd03768">
    <property type="entry name" value="SR_ResInv"/>
    <property type="match status" value="1"/>
</dbReference>
<dbReference type="Gene3D" id="3.40.50.1390">
    <property type="entry name" value="Resolvase, N-terminal catalytic domain"/>
    <property type="match status" value="1"/>
</dbReference>